<organism evidence="1 2">
    <name type="scientific">Colwellia demingiae</name>
    <dbReference type="NCBI Taxonomy" id="89401"/>
    <lineage>
        <taxon>Bacteria</taxon>
        <taxon>Pseudomonadati</taxon>
        <taxon>Pseudomonadota</taxon>
        <taxon>Gammaproteobacteria</taxon>
        <taxon>Alteromonadales</taxon>
        <taxon>Colwelliaceae</taxon>
        <taxon>Colwellia</taxon>
    </lineage>
</organism>
<dbReference type="AlphaFoldDB" id="A0A5C6QL50"/>
<accession>A0A5C6QL50</accession>
<evidence type="ECO:0000313" key="2">
    <source>
        <dbReference type="Proteomes" id="UP000321822"/>
    </source>
</evidence>
<keyword evidence="2" id="KW-1185">Reference proteome</keyword>
<evidence type="ECO:0000313" key="1">
    <source>
        <dbReference type="EMBL" id="TWX69599.1"/>
    </source>
</evidence>
<proteinExistence type="predicted"/>
<sequence>MAMELTFKQAIILAIIPAAISGLSAYFAQSAEHSATKAEQSTSKIELMQAIQQARLTERDLISHDATKHGEIAYLIPVADNRSWGSYYSCRKGNGSRYICAKNQKQIIPELTPEIVSKKLEGGY</sequence>
<protein>
    <submittedName>
        <fullName evidence="1">Uncharacterized protein</fullName>
    </submittedName>
</protein>
<comment type="caution">
    <text evidence="1">The sequence shown here is derived from an EMBL/GenBank/DDBJ whole genome shotgun (WGS) entry which is preliminary data.</text>
</comment>
<dbReference type="EMBL" id="VOLT01000003">
    <property type="protein sequence ID" value="TWX69599.1"/>
    <property type="molecule type" value="Genomic_DNA"/>
</dbReference>
<reference evidence="1 2" key="1">
    <citation type="submission" date="2019-07" db="EMBL/GenBank/DDBJ databases">
        <title>Genomes of sea-ice associated Colwellia species.</title>
        <authorList>
            <person name="Bowman J.P."/>
        </authorList>
    </citation>
    <scope>NUCLEOTIDE SEQUENCE [LARGE SCALE GENOMIC DNA]</scope>
    <source>
        <strain evidence="1 2">ACAM 459</strain>
    </source>
</reference>
<dbReference type="Proteomes" id="UP000321822">
    <property type="component" value="Unassembled WGS sequence"/>
</dbReference>
<gene>
    <name evidence="1" type="ORF">ESZ36_06470</name>
</gene>
<dbReference type="RefSeq" id="WP_146785269.1">
    <property type="nucleotide sequence ID" value="NZ_VOLT01000003.1"/>
</dbReference>
<dbReference type="OrthoDB" id="9893434at2"/>
<name>A0A5C6QL50_9GAMM</name>